<dbReference type="AlphaFoldDB" id="A0A834LN73"/>
<proteinExistence type="predicted"/>
<evidence type="ECO:0000313" key="10">
    <source>
        <dbReference type="Proteomes" id="UP000626092"/>
    </source>
</evidence>
<dbReference type="OrthoDB" id="687555at2759"/>
<evidence type="ECO:0000256" key="5">
    <source>
        <dbReference type="ARBA" id="ARBA00022737"/>
    </source>
</evidence>
<dbReference type="InterPro" id="IPR036514">
    <property type="entry name" value="SGNH_hydro_sf"/>
</dbReference>
<dbReference type="GO" id="GO:0016020">
    <property type="term" value="C:membrane"/>
    <property type="evidence" value="ECO:0007669"/>
    <property type="project" value="UniProtKB-SubCell"/>
</dbReference>
<protein>
    <submittedName>
        <fullName evidence="9">Uncharacterized protein</fullName>
    </submittedName>
</protein>
<keyword evidence="10" id="KW-1185">Reference proteome</keyword>
<keyword evidence="3" id="KW-0812">Transmembrane</keyword>
<accession>A0A834LN73</accession>
<evidence type="ECO:0000256" key="7">
    <source>
        <dbReference type="ARBA" id="ARBA00023136"/>
    </source>
</evidence>
<comment type="subcellular location">
    <subcellularLocation>
        <location evidence="1">Membrane</location>
    </subcellularLocation>
</comment>
<name>A0A834LN73_RHOSS</name>
<dbReference type="Gene3D" id="3.80.10.10">
    <property type="entry name" value="Ribonuclease Inhibitor"/>
    <property type="match status" value="2"/>
</dbReference>
<dbReference type="Pfam" id="PF00560">
    <property type="entry name" value="LRR_1"/>
    <property type="match status" value="4"/>
</dbReference>
<evidence type="ECO:0000256" key="6">
    <source>
        <dbReference type="ARBA" id="ARBA00022989"/>
    </source>
</evidence>
<dbReference type="PANTHER" id="PTHR27008:SF596">
    <property type="entry name" value="OS02G0215500 PROTEIN"/>
    <property type="match status" value="1"/>
</dbReference>
<evidence type="ECO:0000256" key="3">
    <source>
        <dbReference type="ARBA" id="ARBA00022692"/>
    </source>
</evidence>
<dbReference type="PANTHER" id="PTHR27008">
    <property type="entry name" value="OS04G0122200 PROTEIN"/>
    <property type="match status" value="1"/>
</dbReference>
<keyword evidence="7" id="KW-0472">Membrane</keyword>
<keyword evidence="5" id="KW-0677">Repeat</keyword>
<evidence type="ECO:0000256" key="1">
    <source>
        <dbReference type="ARBA" id="ARBA00004370"/>
    </source>
</evidence>
<dbReference type="FunFam" id="3.80.10.10:FF:000041">
    <property type="entry name" value="LRR receptor-like serine/threonine-protein kinase ERECTA"/>
    <property type="match status" value="1"/>
</dbReference>
<sequence>MPRLEKLLARENNLTRGIPPWIGNLTSLVELRASYNPLGGRIPDALGQLRNLKILGLGVTQISGTISPSLYNLSSLVALGVSDNRLWGSLPLTFGFMFPDLEFLQLNMNQFNGPLPLSISNMSQLLQLELGPNNFNGKVKNDFGSLQNLFSISLAHNNFDHRGSDGLAFLSSLTNCSNLQAIGMEDSQFGGVLPDSVGNLSYKLYYLTLGGNRLYGSIPSTIGNLVNLEFFGLDNNLFTGSIPHSLGYLHKMQLMALSNNSISESPKDRMDINTALHELHLVKNNILKVLFDVFRSEHRLRIARTFDKFARHALGNNNQIPTIARSNFEPYGLDFNGGRPTGHFSNGRIPTDFISEAFGLRTIVPVYLDPAYSIKDFLVGVIFAPAGTGYDNATSDVLELEYYKDYQKKLKVMFQCSTRIVLDNNAMSNMFLMPTVLNNKNGDDMIGYLRSWTADEIDGM</sequence>
<evidence type="ECO:0000256" key="2">
    <source>
        <dbReference type="ARBA" id="ARBA00022614"/>
    </source>
</evidence>
<keyword evidence="6" id="KW-1133">Transmembrane helix</keyword>
<evidence type="ECO:0000313" key="9">
    <source>
        <dbReference type="EMBL" id="KAF7145959.1"/>
    </source>
</evidence>
<dbReference type="InterPro" id="IPR001611">
    <property type="entry name" value="Leu-rich_rpt"/>
</dbReference>
<dbReference type="SUPFAM" id="SSF52058">
    <property type="entry name" value="L domain-like"/>
    <property type="match status" value="1"/>
</dbReference>
<dbReference type="Proteomes" id="UP000626092">
    <property type="component" value="Unassembled WGS sequence"/>
</dbReference>
<organism evidence="9 10">
    <name type="scientific">Rhododendron simsii</name>
    <name type="common">Sims's rhododendron</name>
    <dbReference type="NCBI Taxonomy" id="118357"/>
    <lineage>
        <taxon>Eukaryota</taxon>
        <taxon>Viridiplantae</taxon>
        <taxon>Streptophyta</taxon>
        <taxon>Embryophyta</taxon>
        <taxon>Tracheophyta</taxon>
        <taxon>Spermatophyta</taxon>
        <taxon>Magnoliopsida</taxon>
        <taxon>eudicotyledons</taxon>
        <taxon>Gunneridae</taxon>
        <taxon>Pentapetalae</taxon>
        <taxon>asterids</taxon>
        <taxon>Ericales</taxon>
        <taxon>Ericaceae</taxon>
        <taxon>Ericoideae</taxon>
        <taxon>Rhodoreae</taxon>
        <taxon>Rhododendron</taxon>
    </lineage>
</organism>
<dbReference type="InterPro" id="IPR032675">
    <property type="entry name" value="LRR_dom_sf"/>
</dbReference>
<dbReference type="InterPro" id="IPR051809">
    <property type="entry name" value="Plant_receptor-like_S/T_kinase"/>
</dbReference>
<gene>
    <name evidence="9" type="ORF">RHSIM_Rhsim04G0048400</name>
</gene>
<comment type="caution">
    <text evidence="9">The sequence shown here is derived from an EMBL/GenBank/DDBJ whole genome shotgun (WGS) entry which is preliminary data.</text>
</comment>
<evidence type="ECO:0000256" key="8">
    <source>
        <dbReference type="ARBA" id="ARBA00023180"/>
    </source>
</evidence>
<keyword evidence="2" id="KW-0433">Leucine-rich repeat</keyword>
<keyword evidence="8" id="KW-0325">Glycoprotein</keyword>
<dbReference type="EMBL" id="WJXA01000004">
    <property type="protein sequence ID" value="KAF7145959.1"/>
    <property type="molecule type" value="Genomic_DNA"/>
</dbReference>
<evidence type="ECO:0000256" key="4">
    <source>
        <dbReference type="ARBA" id="ARBA00022729"/>
    </source>
</evidence>
<dbReference type="Gene3D" id="3.40.50.1110">
    <property type="entry name" value="SGNH hydrolase"/>
    <property type="match status" value="1"/>
</dbReference>
<reference evidence="9" key="1">
    <citation type="submission" date="2019-11" db="EMBL/GenBank/DDBJ databases">
        <authorList>
            <person name="Liu Y."/>
            <person name="Hou J."/>
            <person name="Li T.-Q."/>
            <person name="Guan C.-H."/>
            <person name="Wu X."/>
            <person name="Wu H.-Z."/>
            <person name="Ling F."/>
            <person name="Zhang R."/>
            <person name="Shi X.-G."/>
            <person name="Ren J.-P."/>
            <person name="Chen E.-F."/>
            <person name="Sun J.-M."/>
        </authorList>
    </citation>
    <scope>NUCLEOTIDE SEQUENCE</scope>
    <source>
        <strain evidence="9">Adult_tree_wgs_1</strain>
        <tissue evidence="9">Leaves</tissue>
    </source>
</reference>
<keyword evidence="4" id="KW-0732">Signal</keyword>